<gene>
    <name evidence="3" type="ORF">FNK824_LOCUS29574</name>
    <name evidence="2" type="ORF">SEV965_LOCUS15148</name>
</gene>
<reference evidence="3" key="1">
    <citation type="submission" date="2021-02" db="EMBL/GenBank/DDBJ databases">
        <authorList>
            <person name="Nowell W R."/>
        </authorList>
    </citation>
    <scope>NUCLEOTIDE SEQUENCE</scope>
</reference>
<proteinExistence type="predicted"/>
<evidence type="ECO:0000313" key="3">
    <source>
        <dbReference type="EMBL" id="CAF4066714.1"/>
    </source>
</evidence>
<feature type="transmembrane region" description="Helical" evidence="1">
    <location>
        <begin position="93"/>
        <end position="112"/>
    </location>
</feature>
<keyword evidence="1" id="KW-1133">Transmembrane helix</keyword>
<name>A0A819SSG3_9BILA</name>
<protein>
    <submittedName>
        <fullName evidence="3">Uncharacterized protein</fullName>
    </submittedName>
</protein>
<evidence type="ECO:0000313" key="2">
    <source>
        <dbReference type="EMBL" id="CAF1086789.1"/>
    </source>
</evidence>
<dbReference type="Proteomes" id="UP000663874">
    <property type="component" value="Unassembled WGS sequence"/>
</dbReference>
<accession>A0A819SSG3</accession>
<dbReference type="Proteomes" id="UP000663889">
    <property type="component" value="Unassembled WGS sequence"/>
</dbReference>
<keyword evidence="1" id="KW-0812">Transmembrane</keyword>
<sequence>MMATFRRPTALQPVFLAHASHDFYKNDIHYPDGISHLDYYIVSIDQTNALSATSDYLINQKWIKQRFTTRPWSNIYLEHQFDDSFWRKHSIKYAYYNLTLPVYLIGGLYHPLVS</sequence>
<comment type="caution">
    <text evidence="3">The sequence shown here is derived from an EMBL/GenBank/DDBJ whole genome shotgun (WGS) entry which is preliminary data.</text>
</comment>
<organism evidence="3 4">
    <name type="scientific">Rotaria sordida</name>
    <dbReference type="NCBI Taxonomy" id="392033"/>
    <lineage>
        <taxon>Eukaryota</taxon>
        <taxon>Metazoa</taxon>
        <taxon>Spiralia</taxon>
        <taxon>Gnathifera</taxon>
        <taxon>Rotifera</taxon>
        <taxon>Eurotatoria</taxon>
        <taxon>Bdelloidea</taxon>
        <taxon>Philodinida</taxon>
        <taxon>Philodinidae</taxon>
        <taxon>Rotaria</taxon>
    </lineage>
</organism>
<dbReference type="EMBL" id="CAJNOU010000780">
    <property type="protein sequence ID" value="CAF1086789.1"/>
    <property type="molecule type" value="Genomic_DNA"/>
</dbReference>
<keyword evidence="1" id="KW-0472">Membrane</keyword>
<dbReference type="AlphaFoldDB" id="A0A819SSG3"/>
<dbReference type="EMBL" id="CAJOBE010008668">
    <property type="protein sequence ID" value="CAF4066714.1"/>
    <property type="molecule type" value="Genomic_DNA"/>
</dbReference>
<evidence type="ECO:0000256" key="1">
    <source>
        <dbReference type="SAM" id="Phobius"/>
    </source>
</evidence>
<evidence type="ECO:0000313" key="4">
    <source>
        <dbReference type="Proteomes" id="UP000663874"/>
    </source>
</evidence>